<name>A0A1I0UFG4_9NOCA</name>
<feature type="domain" description="PD-(D/E)XK endonuclease-like" evidence="4">
    <location>
        <begin position="15"/>
        <end position="258"/>
    </location>
</feature>
<dbReference type="Pfam" id="PF12705">
    <property type="entry name" value="PDDEXK_1"/>
    <property type="match status" value="1"/>
</dbReference>
<dbReference type="Proteomes" id="UP000182054">
    <property type="component" value="Unassembled WGS sequence"/>
</dbReference>
<evidence type="ECO:0000259" key="4">
    <source>
        <dbReference type="Pfam" id="PF12705"/>
    </source>
</evidence>
<dbReference type="EMBL" id="JABUKG010000001">
    <property type="protein sequence ID" value="MBY6319325.1"/>
    <property type="molecule type" value="Genomic_DNA"/>
</dbReference>
<keyword evidence="2" id="KW-0067">ATP-binding</keyword>
<keyword evidence="3" id="KW-0234">DNA repair</keyword>
<dbReference type="AlphaFoldDB" id="A0A1I0UFG4"/>
<keyword evidence="2" id="KW-0547">Nucleotide-binding</keyword>
<dbReference type="InterPro" id="IPR011604">
    <property type="entry name" value="PDDEXK-like_dom_sf"/>
</dbReference>
<dbReference type="GO" id="GO:0004386">
    <property type="term" value="F:helicase activity"/>
    <property type="evidence" value="ECO:0007669"/>
    <property type="project" value="UniProtKB-KW"/>
</dbReference>
<dbReference type="OrthoDB" id="9791397at2"/>
<gene>
    <name evidence="5" type="ORF">HQ605_00645</name>
    <name evidence="6" type="ORF">SAMN05444374_12415</name>
</gene>
<dbReference type="GO" id="GO:0006281">
    <property type="term" value="P:DNA repair"/>
    <property type="evidence" value="ECO:0007669"/>
    <property type="project" value="UniProtKB-KW"/>
</dbReference>
<evidence type="ECO:0000256" key="3">
    <source>
        <dbReference type="ARBA" id="ARBA00023204"/>
    </source>
</evidence>
<dbReference type="Gene3D" id="3.90.320.10">
    <property type="match status" value="1"/>
</dbReference>
<keyword evidence="6" id="KW-0378">Hydrolase</keyword>
<dbReference type="EMBL" id="FOJN01000024">
    <property type="protein sequence ID" value="SFA62623.1"/>
    <property type="molecule type" value="Genomic_DNA"/>
</dbReference>
<evidence type="ECO:0000256" key="2">
    <source>
        <dbReference type="ARBA" id="ARBA00022806"/>
    </source>
</evidence>
<keyword evidence="1" id="KW-0227">DNA damage</keyword>
<protein>
    <submittedName>
        <fullName evidence="5 6">RecB family exonuclease</fullName>
    </submittedName>
</protein>
<keyword evidence="6" id="KW-0269">Exonuclease</keyword>
<keyword evidence="2" id="KW-0347">Helicase</keyword>
<evidence type="ECO:0000313" key="5">
    <source>
        <dbReference type="EMBL" id="MBY6319325.1"/>
    </source>
</evidence>
<dbReference type="InterPro" id="IPR011335">
    <property type="entry name" value="Restrct_endonuc-II-like"/>
</dbReference>
<reference evidence="5 8" key="2">
    <citation type="submission" date="2020-06" db="EMBL/GenBank/DDBJ databases">
        <title>Taxonomy, biology and ecology of Rhodococcus bacteria occurring in California pistachio and other woody hosts as revealed by genome sequence analyses.</title>
        <authorList>
            <person name="Gai Y."/>
            <person name="Riely B."/>
        </authorList>
    </citation>
    <scope>NUCLEOTIDE SEQUENCE [LARGE SCALE GENOMIC DNA]</scope>
    <source>
        <strain evidence="5 8">BP-284</strain>
    </source>
</reference>
<evidence type="ECO:0000313" key="6">
    <source>
        <dbReference type="EMBL" id="SFA62623.1"/>
    </source>
</evidence>
<organism evidence="6 7">
    <name type="scientific">Rhodococcoides kroppenstedtii</name>
    <dbReference type="NCBI Taxonomy" id="293050"/>
    <lineage>
        <taxon>Bacteria</taxon>
        <taxon>Bacillati</taxon>
        <taxon>Actinomycetota</taxon>
        <taxon>Actinomycetes</taxon>
        <taxon>Mycobacteriales</taxon>
        <taxon>Nocardiaceae</taxon>
        <taxon>Rhodococcoides</taxon>
    </lineage>
</organism>
<reference evidence="6 7" key="1">
    <citation type="submission" date="2016-10" db="EMBL/GenBank/DDBJ databases">
        <authorList>
            <person name="de Groot N.N."/>
        </authorList>
    </citation>
    <scope>NUCLEOTIDE SEQUENCE [LARGE SCALE GENOMIC DNA]</scope>
    <source>
        <strain evidence="6 7">DSM 44908</strain>
    </source>
</reference>
<evidence type="ECO:0000256" key="1">
    <source>
        <dbReference type="ARBA" id="ARBA00022763"/>
    </source>
</evidence>
<dbReference type="SUPFAM" id="SSF52980">
    <property type="entry name" value="Restriction endonuclease-like"/>
    <property type="match status" value="1"/>
</dbReference>
<keyword evidence="8" id="KW-1185">Reference proteome</keyword>
<dbReference type="GO" id="GO:0004527">
    <property type="term" value="F:exonuclease activity"/>
    <property type="evidence" value="ECO:0007669"/>
    <property type="project" value="UniProtKB-KW"/>
</dbReference>
<dbReference type="InterPro" id="IPR038726">
    <property type="entry name" value="PDDEXK_AddAB-type"/>
</dbReference>
<keyword evidence="6" id="KW-0540">Nuclease</keyword>
<evidence type="ECO:0000313" key="7">
    <source>
        <dbReference type="Proteomes" id="UP000182054"/>
    </source>
</evidence>
<accession>A0A1I0UFG4</accession>
<evidence type="ECO:0000313" key="8">
    <source>
        <dbReference type="Proteomes" id="UP001520140"/>
    </source>
</evidence>
<dbReference type="Proteomes" id="UP001520140">
    <property type="component" value="Unassembled WGS sequence"/>
</dbReference>
<sequence length="277" mass="30838">MSISTEPRVRRRPALSPSRAADYKQCPLLYRFRAIDRIPAPPSKAQLRGTLVHRVLENLFGLPAADRVTERAVALIDQSWDEVKAEREFAGDVVAEHEVEKFLAEAQALVAGYYALEDPTRFEPESCEQSVETELADGVVLRGIVDRIDVAPSGAVRVVDYKTGRAPRELAEPKSLFQMKFYALVLLRTRGVVPAQLKLIFLADGQELTYTPDADELVRFERTLTAIWAAIRTAGETGDFRPRKSRLCSWCDYQALCPSFGGTPPEYPGWPGAEAVS</sequence>
<proteinExistence type="predicted"/>